<feature type="domain" description="NB-ARC" evidence="1">
    <location>
        <begin position="30"/>
        <end position="147"/>
    </location>
</feature>
<dbReference type="SUPFAM" id="SSF52540">
    <property type="entry name" value="P-loop containing nucleoside triphosphate hydrolases"/>
    <property type="match status" value="1"/>
</dbReference>
<name>A0ABW1MKF2_9ACTN</name>
<organism evidence="2 3">
    <name type="scientific">Streptomyces ochraceiscleroticus</name>
    <dbReference type="NCBI Taxonomy" id="47761"/>
    <lineage>
        <taxon>Bacteria</taxon>
        <taxon>Bacillati</taxon>
        <taxon>Actinomycetota</taxon>
        <taxon>Actinomycetes</taxon>
        <taxon>Kitasatosporales</taxon>
        <taxon>Streptomycetaceae</taxon>
        <taxon>Streptomyces</taxon>
    </lineage>
</organism>
<accession>A0ABW1MKF2</accession>
<evidence type="ECO:0000259" key="1">
    <source>
        <dbReference type="Pfam" id="PF00931"/>
    </source>
</evidence>
<dbReference type="InterPro" id="IPR027417">
    <property type="entry name" value="P-loop_NTPase"/>
</dbReference>
<gene>
    <name evidence="2" type="ORF">ACFP4F_17400</name>
</gene>
<sequence length="705" mass="75622">MTRRRRAGNLPAEVGELVGRRAELAQIQRLSGASRLVTLTGVGGVGKTRLALRVACEAQPSFQNGVWWVELSGLRQGALLAHTIAEALPLADQTTRPMIDVLVDYLADRKLLLVLDTCEHLADACAMVAEALLRTAPGVRILATSRRVLGVAAEEVFTVEPLPVPTIGAAPAAGVETVDAVALLAARAAEAVPGFSVTDANRAELVGMCRRLEGLPLALELAAARLREWPVAELARRLGDRFAVLGETDAVVEPPWHQALRTAIGWSHQLCSPAERLVWARLSVFAGSFDAEATRRVCADALLPEERIPGLLAALVDKSIVTWNPTGGGERYRMLDTLREFGADWLRRLGEEHQLRCRHRQYFQELAHSADGAWIGPDQIAWRDRMVAEFANLRAALDFCLAEQDGHSALQMGGALWFLWYACGFAKEGEHYLDRALELDATPGPDRAKALWARGVLSHTLGDMETGLRFVGIFREATAEEADETAPVAAVFLEGASLALSGRQTQAAKVLDTAPRTPPPPGRYDAAWPLLQIARAFVHIQLGQIAEAALVADGLCAVCDRHGETHARAWGDYVRALAALGLGQAEEAAAHARVALEGKRRVHDSVGIATALDVLASATVASGHAERGAQLLGIADRAWQALGSPQMGAPELVAARQACEEQARRLIGDAAYQTAFRAGYDTDLDTGIACALNTSEAAPPHAEAD</sequence>
<dbReference type="Gene3D" id="3.40.50.300">
    <property type="entry name" value="P-loop containing nucleotide triphosphate hydrolases"/>
    <property type="match status" value="1"/>
</dbReference>
<protein>
    <submittedName>
        <fullName evidence="2">ATP-binding protein</fullName>
    </submittedName>
</protein>
<dbReference type="Pfam" id="PF00931">
    <property type="entry name" value="NB-ARC"/>
    <property type="match status" value="1"/>
</dbReference>
<dbReference type="SUPFAM" id="SSF48452">
    <property type="entry name" value="TPR-like"/>
    <property type="match status" value="2"/>
</dbReference>
<proteinExistence type="predicted"/>
<evidence type="ECO:0000313" key="2">
    <source>
        <dbReference type="EMBL" id="MFC6064311.1"/>
    </source>
</evidence>
<dbReference type="PANTHER" id="PTHR47691:SF3">
    <property type="entry name" value="HTH-TYPE TRANSCRIPTIONAL REGULATOR RV0890C-RELATED"/>
    <property type="match status" value="1"/>
</dbReference>
<keyword evidence="2" id="KW-0547">Nucleotide-binding</keyword>
<dbReference type="PANTHER" id="PTHR47691">
    <property type="entry name" value="REGULATOR-RELATED"/>
    <property type="match status" value="1"/>
</dbReference>
<dbReference type="GO" id="GO:0005524">
    <property type="term" value="F:ATP binding"/>
    <property type="evidence" value="ECO:0007669"/>
    <property type="project" value="UniProtKB-KW"/>
</dbReference>
<dbReference type="PRINTS" id="PR00364">
    <property type="entry name" value="DISEASERSIST"/>
</dbReference>
<dbReference type="RefSeq" id="WP_063761822.1">
    <property type="nucleotide sequence ID" value="NZ_JBHSPX010000004.1"/>
</dbReference>
<reference evidence="3" key="1">
    <citation type="journal article" date="2019" name="Int. J. Syst. Evol. Microbiol.">
        <title>The Global Catalogue of Microorganisms (GCM) 10K type strain sequencing project: providing services to taxonomists for standard genome sequencing and annotation.</title>
        <authorList>
            <consortium name="The Broad Institute Genomics Platform"/>
            <consortium name="The Broad Institute Genome Sequencing Center for Infectious Disease"/>
            <person name="Wu L."/>
            <person name="Ma J."/>
        </authorList>
    </citation>
    <scope>NUCLEOTIDE SEQUENCE [LARGE SCALE GENOMIC DNA]</scope>
    <source>
        <strain evidence="3">CGMCC 1.15180</strain>
    </source>
</reference>
<dbReference type="InterPro" id="IPR002182">
    <property type="entry name" value="NB-ARC"/>
</dbReference>
<keyword evidence="3" id="KW-1185">Reference proteome</keyword>
<dbReference type="Proteomes" id="UP001596139">
    <property type="component" value="Unassembled WGS sequence"/>
</dbReference>
<keyword evidence="2" id="KW-0067">ATP-binding</keyword>
<evidence type="ECO:0000313" key="3">
    <source>
        <dbReference type="Proteomes" id="UP001596139"/>
    </source>
</evidence>
<dbReference type="InterPro" id="IPR011990">
    <property type="entry name" value="TPR-like_helical_dom_sf"/>
</dbReference>
<comment type="caution">
    <text evidence="2">The sequence shown here is derived from an EMBL/GenBank/DDBJ whole genome shotgun (WGS) entry which is preliminary data.</text>
</comment>
<dbReference type="EMBL" id="JBHSPX010000004">
    <property type="protein sequence ID" value="MFC6064311.1"/>
    <property type="molecule type" value="Genomic_DNA"/>
</dbReference>
<dbReference type="Gene3D" id="1.25.40.10">
    <property type="entry name" value="Tetratricopeptide repeat domain"/>
    <property type="match status" value="1"/>
</dbReference>